<accession>A0A9J6A518</accession>
<proteinExistence type="predicted"/>
<dbReference type="EMBL" id="JACXVP010000002">
    <property type="protein sequence ID" value="KAG5619718.1"/>
    <property type="molecule type" value="Genomic_DNA"/>
</dbReference>
<gene>
    <name evidence="1" type="ORF">H5410_004936</name>
</gene>
<evidence type="ECO:0000313" key="1">
    <source>
        <dbReference type="EMBL" id="KAG5619718.1"/>
    </source>
</evidence>
<dbReference type="Proteomes" id="UP000824120">
    <property type="component" value="Chromosome 2"/>
</dbReference>
<sequence>MDNFETPNNKRRAISFPTSSEVMEKLYYLKCDSYERMEDKIVELMEDKIVELMKRLIGWKGTKWVEIMLLMDDPPLTKCFQIYKNVVLKSPHSFTVTIDGVDESTRGVREVNSIDGWSEKRRGCQRSLQL</sequence>
<protein>
    <submittedName>
        <fullName evidence="1">Uncharacterized protein</fullName>
    </submittedName>
</protein>
<name>A0A9J6A518_SOLCO</name>
<dbReference type="AlphaFoldDB" id="A0A9J6A518"/>
<comment type="caution">
    <text evidence="1">The sequence shown here is derived from an EMBL/GenBank/DDBJ whole genome shotgun (WGS) entry which is preliminary data.</text>
</comment>
<organism evidence="1 2">
    <name type="scientific">Solanum commersonii</name>
    <name type="common">Commerson's wild potato</name>
    <name type="synonym">Commerson's nightshade</name>
    <dbReference type="NCBI Taxonomy" id="4109"/>
    <lineage>
        <taxon>Eukaryota</taxon>
        <taxon>Viridiplantae</taxon>
        <taxon>Streptophyta</taxon>
        <taxon>Embryophyta</taxon>
        <taxon>Tracheophyta</taxon>
        <taxon>Spermatophyta</taxon>
        <taxon>Magnoliopsida</taxon>
        <taxon>eudicotyledons</taxon>
        <taxon>Gunneridae</taxon>
        <taxon>Pentapetalae</taxon>
        <taxon>asterids</taxon>
        <taxon>lamiids</taxon>
        <taxon>Solanales</taxon>
        <taxon>Solanaceae</taxon>
        <taxon>Solanoideae</taxon>
        <taxon>Solaneae</taxon>
        <taxon>Solanum</taxon>
    </lineage>
</organism>
<reference evidence="1 2" key="1">
    <citation type="submission" date="2020-09" db="EMBL/GenBank/DDBJ databases">
        <title>De no assembly of potato wild relative species, Solanum commersonii.</title>
        <authorList>
            <person name="Cho K."/>
        </authorList>
    </citation>
    <scope>NUCLEOTIDE SEQUENCE [LARGE SCALE GENOMIC DNA]</scope>
    <source>
        <strain evidence="1">LZ3.2</strain>
        <tissue evidence="1">Leaf</tissue>
    </source>
</reference>
<keyword evidence="2" id="KW-1185">Reference proteome</keyword>
<evidence type="ECO:0000313" key="2">
    <source>
        <dbReference type="Proteomes" id="UP000824120"/>
    </source>
</evidence>